<proteinExistence type="predicted"/>
<dbReference type="AlphaFoldDB" id="A0A158DVE0"/>
<keyword evidence="1" id="KW-1133">Transmembrane helix</keyword>
<evidence type="ECO:0000313" key="3">
    <source>
        <dbReference type="Proteomes" id="UP000054624"/>
    </source>
</evidence>
<dbReference type="Proteomes" id="UP000054624">
    <property type="component" value="Unassembled WGS sequence"/>
</dbReference>
<dbReference type="EMBL" id="FCOI02000054">
    <property type="protein sequence ID" value="SAK98156.1"/>
    <property type="molecule type" value="Genomic_DNA"/>
</dbReference>
<keyword evidence="3" id="KW-1185">Reference proteome</keyword>
<protein>
    <submittedName>
        <fullName evidence="2">Uncharacterized protein</fullName>
    </submittedName>
</protein>
<keyword evidence="1" id="KW-0472">Membrane</keyword>
<evidence type="ECO:0000256" key="1">
    <source>
        <dbReference type="SAM" id="Phobius"/>
    </source>
</evidence>
<sequence length="127" mass="13836">MLGISVWSERRAGGLWAYLGIVAKPVVIISIGYCALSNFSFQSAADGSLSMNRAAEVGLVSVTYAKQHAEDAVLFKRVGPTLFEYRVKHPLVGYAGIPWLVSRRTSIDLADRCESIGTEGCKLEQNQ</sequence>
<keyword evidence="1" id="KW-0812">Transmembrane</keyword>
<name>A0A158DVE0_9BURK</name>
<evidence type="ECO:0000313" key="2">
    <source>
        <dbReference type="EMBL" id="SAK98156.1"/>
    </source>
</evidence>
<feature type="transmembrane region" description="Helical" evidence="1">
    <location>
        <begin position="15"/>
        <end position="36"/>
    </location>
</feature>
<accession>A0A158DVE0</accession>
<reference evidence="3" key="1">
    <citation type="submission" date="2016-01" db="EMBL/GenBank/DDBJ databases">
        <authorList>
            <person name="Peeters Charlotte."/>
        </authorList>
    </citation>
    <scope>NUCLEOTIDE SEQUENCE [LARGE SCALE GENOMIC DNA]</scope>
</reference>
<gene>
    <name evidence="2" type="ORF">AWB76_07496</name>
</gene>
<organism evidence="2 3">
    <name type="scientific">Caballeronia temeraria</name>
    <dbReference type="NCBI Taxonomy" id="1777137"/>
    <lineage>
        <taxon>Bacteria</taxon>
        <taxon>Pseudomonadati</taxon>
        <taxon>Pseudomonadota</taxon>
        <taxon>Betaproteobacteria</taxon>
        <taxon>Burkholderiales</taxon>
        <taxon>Burkholderiaceae</taxon>
        <taxon>Caballeronia</taxon>
    </lineage>
</organism>